<accession>A0A239K4Z3</accession>
<organism evidence="3 4">
    <name type="scientific">Ekhidna lutea</name>
    <dbReference type="NCBI Taxonomy" id="447679"/>
    <lineage>
        <taxon>Bacteria</taxon>
        <taxon>Pseudomonadati</taxon>
        <taxon>Bacteroidota</taxon>
        <taxon>Cytophagia</taxon>
        <taxon>Cytophagales</taxon>
        <taxon>Reichenbachiellaceae</taxon>
        <taxon>Ekhidna</taxon>
    </lineage>
</organism>
<protein>
    <submittedName>
        <fullName evidence="3">ABC-type Fe3+-hydroxamate transport system, substrate-binding protein</fullName>
    </submittedName>
</protein>
<dbReference type="NCBIfam" id="NF038402">
    <property type="entry name" value="TroA_like"/>
    <property type="match status" value="1"/>
</dbReference>
<dbReference type="SUPFAM" id="SSF53807">
    <property type="entry name" value="Helical backbone' metal receptor"/>
    <property type="match status" value="1"/>
</dbReference>
<dbReference type="Gene3D" id="3.40.50.1980">
    <property type="entry name" value="Nitrogenase molybdenum iron protein domain"/>
    <property type="match status" value="2"/>
</dbReference>
<evidence type="ECO:0000259" key="2">
    <source>
        <dbReference type="PROSITE" id="PS50983"/>
    </source>
</evidence>
<dbReference type="InterPro" id="IPR054828">
    <property type="entry name" value="Vit_B12_bind_prot"/>
</dbReference>
<dbReference type="AlphaFoldDB" id="A0A239K4Z3"/>
<evidence type="ECO:0000313" key="3">
    <source>
        <dbReference type="EMBL" id="SNT12713.1"/>
    </source>
</evidence>
<dbReference type="Proteomes" id="UP000198393">
    <property type="component" value="Unassembled WGS sequence"/>
</dbReference>
<keyword evidence="4" id="KW-1185">Reference proteome</keyword>
<evidence type="ECO:0000256" key="1">
    <source>
        <dbReference type="ARBA" id="ARBA00022729"/>
    </source>
</evidence>
<dbReference type="Pfam" id="PF01497">
    <property type="entry name" value="Peripla_BP_2"/>
    <property type="match status" value="1"/>
</dbReference>
<name>A0A239K4Z3_EKHLU</name>
<gene>
    <name evidence="3" type="ORF">SAMN05421640_2399</name>
</gene>
<reference evidence="3 4" key="1">
    <citation type="submission" date="2017-06" db="EMBL/GenBank/DDBJ databases">
        <authorList>
            <person name="Kim H.J."/>
            <person name="Triplett B.A."/>
        </authorList>
    </citation>
    <scope>NUCLEOTIDE SEQUENCE [LARGE SCALE GENOMIC DNA]</scope>
    <source>
        <strain evidence="3 4">DSM 19307</strain>
    </source>
</reference>
<evidence type="ECO:0000313" key="4">
    <source>
        <dbReference type="Proteomes" id="UP000198393"/>
    </source>
</evidence>
<dbReference type="PANTHER" id="PTHR30535:SF35">
    <property type="entry name" value="PERIPLASMIC BINDING PROTEIN"/>
    <property type="match status" value="1"/>
</dbReference>
<dbReference type="InterPro" id="IPR050902">
    <property type="entry name" value="ABC_Transporter_SBP"/>
</dbReference>
<proteinExistence type="predicted"/>
<dbReference type="InterPro" id="IPR002491">
    <property type="entry name" value="ABC_transptr_periplasmic_BD"/>
</dbReference>
<dbReference type="OrthoDB" id="9816357at2"/>
<dbReference type="PANTHER" id="PTHR30535">
    <property type="entry name" value="VITAMIN B12-BINDING PROTEIN"/>
    <property type="match status" value="1"/>
</dbReference>
<keyword evidence="1" id="KW-0732">Signal</keyword>
<sequence>MTSKKYTDQMGREVQIASPPHRIVSLVPSQTEFLLDIGAPVVGRTKFCIHPNDQVKDIPIIGGTKNFRFDKIRELQPDLIIGNKEENYKYGIEKLEKEFSVWMSDIFTLNDSFKMMSELGGICSLNDQAEKIIQTCHTAAEKVKNSKSGKVIYLIWKEPWMAAGKNTFIDHFLTHLGYENIISEERYPELTTQQIANLNPDKILFSSEPFPFKEEHLVEARAVWPNTECTLVDGELYSWYGSRLIKWANC</sequence>
<dbReference type="RefSeq" id="WP_089357113.1">
    <property type="nucleotide sequence ID" value="NZ_FZPD01000004.1"/>
</dbReference>
<dbReference type="EMBL" id="FZPD01000004">
    <property type="protein sequence ID" value="SNT12713.1"/>
    <property type="molecule type" value="Genomic_DNA"/>
</dbReference>
<feature type="domain" description="Fe/B12 periplasmic-binding" evidence="2">
    <location>
        <begin position="22"/>
        <end position="250"/>
    </location>
</feature>
<dbReference type="PROSITE" id="PS50983">
    <property type="entry name" value="FE_B12_PBP"/>
    <property type="match status" value="1"/>
</dbReference>